<dbReference type="NCBIfam" id="NF008113">
    <property type="entry name" value="PRK10860.1"/>
    <property type="match status" value="1"/>
</dbReference>
<feature type="binding site" evidence="8">
    <location>
        <position position="83"/>
    </location>
    <ligand>
        <name>Zn(2+)</name>
        <dbReference type="ChEBI" id="CHEBI:29105"/>
        <note>catalytic</note>
    </ligand>
</feature>
<dbReference type="InterPro" id="IPR002125">
    <property type="entry name" value="CMP_dCMP_dom"/>
</dbReference>
<comment type="catalytic activity">
    <reaction evidence="7 8">
        <text>adenosine(34) in tRNA + H2O + H(+) = inosine(34) in tRNA + NH4(+)</text>
        <dbReference type="Rhea" id="RHEA:43168"/>
        <dbReference type="Rhea" id="RHEA-COMP:10373"/>
        <dbReference type="Rhea" id="RHEA-COMP:10374"/>
        <dbReference type="ChEBI" id="CHEBI:15377"/>
        <dbReference type="ChEBI" id="CHEBI:15378"/>
        <dbReference type="ChEBI" id="CHEBI:28938"/>
        <dbReference type="ChEBI" id="CHEBI:74411"/>
        <dbReference type="ChEBI" id="CHEBI:82852"/>
        <dbReference type="EC" id="3.5.4.33"/>
    </reaction>
</comment>
<organism evidence="10 11">
    <name type="scientific">Isoalcanivorax pacificus W11-5</name>
    <dbReference type="NCBI Taxonomy" id="391936"/>
    <lineage>
        <taxon>Bacteria</taxon>
        <taxon>Pseudomonadati</taxon>
        <taxon>Pseudomonadota</taxon>
        <taxon>Gammaproteobacteria</taxon>
        <taxon>Oceanospirillales</taxon>
        <taxon>Alcanivoracaceae</taxon>
        <taxon>Isoalcanivorax</taxon>
    </lineage>
</organism>
<reference evidence="10 11" key="1">
    <citation type="journal article" date="2012" name="J. Bacteriol.">
        <title>Genome sequence of an alkane-degrading bacterium, Alcanivorax pacificus type strain W11-5, isolated from deep sea sediment.</title>
        <authorList>
            <person name="Lai Q."/>
            <person name="Shao Z."/>
        </authorList>
    </citation>
    <scope>NUCLEOTIDE SEQUENCE [LARGE SCALE GENOMIC DNA]</scope>
    <source>
        <strain evidence="10 11">W11-5</strain>
    </source>
</reference>
<dbReference type="KEGG" id="apac:S7S_04090"/>
<dbReference type="PROSITE" id="PS00903">
    <property type="entry name" value="CYT_DCMP_DEAMINASES_1"/>
    <property type="match status" value="1"/>
</dbReference>
<comment type="function">
    <text evidence="8">Catalyzes the deamination of adenosine to inosine at the wobble position 34 of tRNA(Arg2).</text>
</comment>
<dbReference type="Pfam" id="PF00383">
    <property type="entry name" value="dCMP_cyt_deam_1"/>
    <property type="match status" value="1"/>
</dbReference>
<evidence type="ECO:0000256" key="8">
    <source>
        <dbReference type="HAMAP-Rule" id="MF_00972"/>
    </source>
</evidence>
<dbReference type="SUPFAM" id="SSF53927">
    <property type="entry name" value="Cytidine deaminase-like"/>
    <property type="match status" value="1"/>
</dbReference>
<feature type="binding site" evidence="8">
    <location>
        <position position="86"/>
    </location>
    <ligand>
        <name>Zn(2+)</name>
        <dbReference type="ChEBI" id="CHEBI:29105"/>
        <note>catalytic</note>
    </ligand>
</feature>
<comment type="subunit">
    <text evidence="2 8">Homodimer.</text>
</comment>
<dbReference type="InterPro" id="IPR028883">
    <property type="entry name" value="tRNA_aden_deaminase"/>
</dbReference>
<dbReference type="PANTHER" id="PTHR11079">
    <property type="entry name" value="CYTOSINE DEAMINASE FAMILY MEMBER"/>
    <property type="match status" value="1"/>
</dbReference>
<keyword evidence="5 8" id="KW-0378">Hydrolase</keyword>
<proteinExistence type="inferred from homology"/>
<keyword evidence="3 8" id="KW-0819">tRNA processing</keyword>
<evidence type="ECO:0000259" key="9">
    <source>
        <dbReference type="PROSITE" id="PS51747"/>
    </source>
</evidence>
<keyword evidence="4 8" id="KW-0479">Metal-binding</keyword>
<feature type="binding site" evidence="8">
    <location>
        <position position="53"/>
    </location>
    <ligand>
        <name>Zn(2+)</name>
        <dbReference type="ChEBI" id="CHEBI:29105"/>
        <note>catalytic</note>
    </ligand>
</feature>
<dbReference type="Proteomes" id="UP000006764">
    <property type="component" value="Chromosome"/>
</dbReference>
<protein>
    <recommendedName>
        <fullName evidence="8">tRNA-specific adenosine deaminase</fullName>
        <ecNumber evidence="8">3.5.4.33</ecNumber>
    </recommendedName>
</protein>
<dbReference type="CDD" id="cd01285">
    <property type="entry name" value="nucleoside_deaminase"/>
    <property type="match status" value="1"/>
</dbReference>
<name>A0A0B4XKL9_9GAMM</name>
<evidence type="ECO:0000256" key="4">
    <source>
        <dbReference type="ARBA" id="ARBA00022723"/>
    </source>
</evidence>
<accession>A0A0B4XKL9</accession>
<feature type="domain" description="CMP/dCMP-type deaminase" evidence="9">
    <location>
        <begin position="2"/>
        <end position="112"/>
    </location>
</feature>
<keyword evidence="11" id="KW-1185">Reference proteome</keyword>
<dbReference type="PANTHER" id="PTHR11079:SF202">
    <property type="entry name" value="TRNA-SPECIFIC ADENOSINE DEAMINASE"/>
    <property type="match status" value="1"/>
</dbReference>
<dbReference type="AlphaFoldDB" id="A0A0B4XKL9"/>
<dbReference type="RefSeq" id="WP_008738031.1">
    <property type="nucleotide sequence ID" value="NZ_CP004387.1"/>
</dbReference>
<evidence type="ECO:0000256" key="6">
    <source>
        <dbReference type="ARBA" id="ARBA00022833"/>
    </source>
</evidence>
<feature type="active site" description="Proton donor" evidence="8">
    <location>
        <position position="55"/>
    </location>
</feature>
<evidence type="ECO:0000256" key="1">
    <source>
        <dbReference type="ARBA" id="ARBA00010669"/>
    </source>
</evidence>
<dbReference type="STRING" id="391936.S7S_04090"/>
<dbReference type="InterPro" id="IPR016193">
    <property type="entry name" value="Cytidine_deaminase-like"/>
</dbReference>
<evidence type="ECO:0000256" key="7">
    <source>
        <dbReference type="ARBA" id="ARBA00048045"/>
    </source>
</evidence>
<comment type="similarity">
    <text evidence="1">Belongs to the cytidine and deoxycytidylate deaminase family. ADAT2 subfamily.</text>
</comment>
<dbReference type="GO" id="GO:0052717">
    <property type="term" value="F:tRNA-specific adenosine-34 deaminase activity"/>
    <property type="evidence" value="ECO:0007669"/>
    <property type="project" value="UniProtKB-UniRule"/>
</dbReference>
<dbReference type="FunFam" id="3.40.140.10:FF:000005">
    <property type="entry name" value="tRNA-specific adenosine deaminase"/>
    <property type="match status" value="1"/>
</dbReference>
<dbReference type="GO" id="GO:0002100">
    <property type="term" value="P:tRNA wobble adenosine to inosine editing"/>
    <property type="evidence" value="ECO:0007669"/>
    <property type="project" value="UniProtKB-UniRule"/>
</dbReference>
<gene>
    <name evidence="8" type="primary">tadA</name>
    <name evidence="10" type="ORF">S7S_04090</name>
</gene>
<evidence type="ECO:0000313" key="11">
    <source>
        <dbReference type="Proteomes" id="UP000006764"/>
    </source>
</evidence>
<evidence type="ECO:0000256" key="5">
    <source>
        <dbReference type="ARBA" id="ARBA00022801"/>
    </source>
</evidence>
<keyword evidence="6 8" id="KW-0862">Zinc</keyword>
<comment type="cofactor">
    <cofactor evidence="8">
        <name>Zn(2+)</name>
        <dbReference type="ChEBI" id="CHEBI:29105"/>
    </cofactor>
    <text evidence="8">Binds 1 zinc ion per subunit.</text>
</comment>
<evidence type="ECO:0000313" key="10">
    <source>
        <dbReference type="EMBL" id="AJD47240.1"/>
    </source>
</evidence>
<evidence type="ECO:0000256" key="2">
    <source>
        <dbReference type="ARBA" id="ARBA00011738"/>
    </source>
</evidence>
<sequence length="154" mass="16848">MTDDEKWMHEALALAKQGAAEGEVPVGALVVRDGQVLGRGWNRPIAGHDPTAHAEVMALRDAARHEANYRLTGATLYVTIEPCTMCFGALMHARIARLVYGATEPRAGTCVSQLRLPEQSFYNHRLEVTGGVLAEESAIMLRGFFRQRRGSGES</sequence>
<dbReference type="HAMAP" id="MF_00972">
    <property type="entry name" value="tRNA_aden_deaminase"/>
    <property type="match status" value="1"/>
</dbReference>
<dbReference type="PROSITE" id="PS51747">
    <property type="entry name" value="CYT_DCMP_DEAMINASES_2"/>
    <property type="match status" value="1"/>
</dbReference>
<dbReference type="EC" id="3.5.4.33" evidence="8"/>
<dbReference type="Gene3D" id="3.40.140.10">
    <property type="entry name" value="Cytidine Deaminase, domain 2"/>
    <property type="match status" value="1"/>
</dbReference>
<evidence type="ECO:0000256" key="3">
    <source>
        <dbReference type="ARBA" id="ARBA00022694"/>
    </source>
</evidence>
<dbReference type="EMBL" id="CP004387">
    <property type="protein sequence ID" value="AJD47240.1"/>
    <property type="molecule type" value="Genomic_DNA"/>
</dbReference>
<dbReference type="HOGENOM" id="CLU_025810_3_0_6"/>
<dbReference type="InterPro" id="IPR016192">
    <property type="entry name" value="APOBEC/CMP_deaminase_Zn-bd"/>
</dbReference>
<dbReference type="GO" id="GO:0008270">
    <property type="term" value="F:zinc ion binding"/>
    <property type="evidence" value="ECO:0007669"/>
    <property type="project" value="UniProtKB-UniRule"/>
</dbReference>